<dbReference type="VEuPathDB" id="FungiDB:D8B26_007444"/>
<accession>E9CV95</accession>
<dbReference type="EMBL" id="GL636487">
    <property type="protein sequence ID" value="EFW21233.1"/>
    <property type="molecule type" value="Genomic_DNA"/>
</dbReference>
<dbReference type="HOGENOM" id="CLU_2793820_0_0_1"/>
<organism evidence="2">
    <name type="scientific">Coccidioides posadasii (strain RMSCC 757 / Silveira)</name>
    <name type="common">Valley fever fungus</name>
    <dbReference type="NCBI Taxonomy" id="443226"/>
    <lineage>
        <taxon>Eukaryota</taxon>
        <taxon>Fungi</taxon>
        <taxon>Dikarya</taxon>
        <taxon>Ascomycota</taxon>
        <taxon>Pezizomycotina</taxon>
        <taxon>Eurotiomycetes</taxon>
        <taxon>Eurotiomycetidae</taxon>
        <taxon>Onygenales</taxon>
        <taxon>Onygenaceae</taxon>
        <taxon>Coccidioides</taxon>
    </lineage>
</organism>
<name>E9CV95_COCPS</name>
<dbReference type="VEuPathDB" id="FungiDB:CPSG_01390"/>
<gene>
    <name evidence="1" type="ORF">CPSG_01390</name>
</gene>
<evidence type="ECO:0000313" key="1">
    <source>
        <dbReference type="EMBL" id="EFW21233.1"/>
    </source>
</evidence>
<reference evidence="2" key="1">
    <citation type="journal article" date="2010" name="Genome Res.">
        <title>Population genomic sequencing of Coccidioides fungi reveals recent hybridization and transposon control.</title>
        <authorList>
            <person name="Neafsey D.E."/>
            <person name="Barker B.M."/>
            <person name="Sharpton T.J."/>
            <person name="Stajich J.E."/>
            <person name="Park D.J."/>
            <person name="Whiston E."/>
            <person name="Hung C.-Y."/>
            <person name="McMahan C."/>
            <person name="White J."/>
            <person name="Sykes S."/>
            <person name="Heiman D."/>
            <person name="Young S."/>
            <person name="Zeng Q."/>
            <person name="Abouelleil A."/>
            <person name="Aftuck L."/>
            <person name="Bessette D."/>
            <person name="Brown A."/>
            <person name="FitzGerald M."/>
            <person name="Lui A."/>
            <person name="Macdonald J.P."/>
            <person name="Priest M."/>
            <person name="Orbach M.J."/>
            <person name="Galgiani J.N."/>
            <person name="Kirkland T.N."/>
            <person name="Cole G.T."/>
            <person name="Birren B.W."/>
            <person name="Henn M.R."/>
            <person name="Taylor J.W."/>
            <person name="Rounsley S.D."/>
        </authorList>
    </citation>
    <scope>NUCLEOTIDE SEQUENCE [LARGE SCALE GENOMIC DNA]</scope>
    <source>
        <strain evidence="2">RMSCC 757 / Silveira</strain>
    </source>
</reference>
<protein>
    <submittedName>
        <fullName evidence="1">Predicted protein</fullName>
    </submittedName>
</protein>
<dbReference type="Proteomes" id="UP000002497">
    <property type="component" value="Unassembled WGS sequence"/>
</dbReference>
<sequence>MSQEMVAGLKYGYEARGGQVGKSFNKAFYLPNHILATRNRDAQVHDTNDGANVPWPLRKASQAPLEPG</sequence>
<keyword evidence="2" id="KW-1185">Reference proteome</keyword>
<proteinExistence type="predicted"/>
<evidence type="ECO:0000313" key="2">
    <source>
        <dbReference type="Proteomes" id="UP000002497"/>
    </source>
</evidence>
<dbReference type="AlphaFoldDB" id="E9CV95"/>
<reference evidence="2" key="2">
    <citation type="submission" date="2010-03" db="EMBL/GenBank/DDBJ databases">
        <title>The genome sequence of Coccidioides posadasii strain Silveira.</title>
        <authorList>
            <consortium name="The Broad Institute Genome Sequencing Center for Infectious Disease"/>
            <person name="Neafsey D."/>
            <person name="Orbach M."/>
            <person name="Henn M.R."/>
            <person name="Cole G.T."/>
            <person name="Galgiani J."/>
            <person name="Gardner M.J."/>
            <person name="Kirkland T.N."/>
            <person name="Taylor J.W."/>
            <person name="Young S.K."/>
            <person name="Zeng Q."/>
            <person name="Koehrsen M."/>
            <person name="Alvarado L."/>
            <person name="Berlin A."/>
            <person name="Borenstein D."/>
            <person name="Chapman S.B."/>
            <person name="Chen Z."/>
            <person name="Engels R."/>
            <person name="Freedman E."/>
            <person name="Gellesch M."/>
            <person name="Goldberg J."/>
            <person name="Griggs A."/>
            <person name="Gujja S."/>
            <person name="Heilman E."/>
            <person name="Heiman D."/>
            <person name="Howarth C."/>
            <person name="Jen D."/>
            <person name="Larson L."/>
            <person name="Mehta T."/>
            <person name="Neiman D."/>
            <person name="Park D."/>
            <person name="Pearson M."/>
            <person name="Richards J."/>
            <person name="Roberts A."/>
            <person name="Saif S."/>
            <person name="Shea T."/>
            <person name="Shenoy N."/>
            <person name="Sisk P."/>
            <person name="Stolte C."/>
            <person name="Sykes S."/>
            <person name="Walk T."/>
            <person name="White J."/>
            <person name="Yandava C."/>
            <person name="Haas B."/>
            <person name="Nusbaum C."/>
            <person name="Birren B."/>
        </authorList>
    </citation>
    <scope>NUCLEOTIDE SEQUENCE [LARGE SCALE GENOMIC DNA]</scope>
    <source>
        <strain evidence="2">RMSCC 757 / Silveira</strain>
    </source>
</reference>